<evidence type="ECO:0000313" key="2">
    <source>
        <dbReference type="EMBL" id="KAK9148288.1"/>
    </source>
</evidence>
<reference evidence="2 3" key="1">
    <citation type="submission" date="2024-01" db="EMBL/GenBank/DDBJ databases">
        <title>Genome assemblies of Stephania.</title>
        <authorList>
            <person name="Yang L."/>
        </authorList>
    </citation>
    <scope>NUCLEOTIDE SEQUENCE [LARGE SCALE GENOMIC DNA]</scope>
    <source>
        <strain evidence="2">JXDWG</strain>
        <tissue evidence="2">Leaf</tissue>
    </source>
</reference>
<dbReference type="EMBL" id="JBBNAG010000003">
    <property type="protein sequence ID" value="KAK9148288.1"/>
    <property type="molecule type" value="Genomic_DNA"/>
</dbReference>
<feature type="region of interest" description="Disordered" evidence="1">
    <location>
        <begin position="23"/>
        <end position="50"/>
    </location>
</feature>
<name>A0AAP0K903_9MAGN</name>
<gene>
    <name evidence="2" type="ORF">Scep_007045</name>
</gene>
<dbReference type="AlphaFoldDB" id="A0AAP0K903"/>
<feature type="compositionally biased region" description="Low complexity" evidence="1">
    <location>
        <begin position="27"/>
        <end position="41"/>
    </location>
</feature>
<organism evidence="2 3">
    <name type="scientific">Stephania cephalantha</name>
    <dbReference type="NCBI Taxonomy" id="152367"/>
    <lineage>
        <taxon>Eukaryota</taxon>
        <taxon>Viridiplantae</taxon>
        <taxon>Streptophyta</taxon>
        <taxon>Embryophyta</taxon>
        <taxon>Tracheophyta</taxon>
        <taxon>Spermatophyta</taxon>
        <taxon>Magnoliopsida</taxon>
        <taxon>Ranunculales</taxon>
        <taxon>Menispermaceae</taxon>
        <taxon>Menispermoideae</taxon>
        <taxon>Cissampelideae</taxon>
        <taxon>Stephania</taxon>
    </lineage>
</organism>
<sequence length="110" mass="11412">MASFGNRFVSRTSFQTLKSAIKSKVQSPSLSGSASSLVPNSTASTSSSVPCRRFSSFTTRLCPVQLGCAQSLLPLHSAVAVARMTSCLSSNSRSCRALSQGSLCCTSPGL</sequence>
<evidence type="ECO:0000313" key="3">
    <source>
        <dbReference type="Proteomes" id="UP001419268"/>
    </source>
</evidence>
<dbReference type="GO" id="GO:0005739">
    <property type="term" value="C:mitochondrion"/>
    <property type="evidence" value="ECO:0007669"/>
    <property type="project" value="TreeGrafter"/>
</dbReference>
<dbReference type="PANTHER" id="PTHR33156">
    <property type="entry name" value="OS02G0230000 PROTEIN"/>
    <property type="match status" value="1"/>
</dbReference>
<evidence type="ECO:0000256" key="1">
    <source>
        <dbReference type="SAM" id="MobiDB-lite"/>
    </source>
</evidence>
<proteinExistence type="predicted"/>
<dbReference type="InterPro" id="IPR043459">
    <property type="entry name" value="NFD6/NOXY2-like"/>
</dbReference>
<keyword evidence="3" id="KW-1185">Reference proteome</keyword>
<dbReference type="Proteomes" id="UP001419268">
    <property type="component" value="Unassembled WGS sequence"/>
</dbReference>
<accession>A0AAP0K903</accession>
<comment type="caution">
    <text evidence="2">The sequence shown here is derived from an EMBL/GenBank/DDBJ whole genome shotgun (WGS) entry which is preliminary data.</text>
</comment>
<protein>
    <submittedName>
        <fullName evidence="2">Uncharacterized protein</fullName>
    </submittedName>
</protein>
<dbReference type="PANTHER" id="PTHR33156:SF9">
    <property type="entry name" value="PROTEIN NUCLEAR FUSION DEFECTIVE 6, CHLOROPLASTIC_MITOCHONDRIAL"/>
    <property type="match status" value="1"/>
</dbReference>